<sequence length="477" mass="54521">METPKLAQLYRRNNATIRNVATMEHKTIVDDDTLVKLYNDVHFRKSHPVIYDSFALFPLLPRELRLHIWLLFLQRHRMIELGIHAADATDEQQSCYYTDRNRLGNTVSGRNYTLSIKGRGYAASLSPLLRVSKEARYIALDFYRIQLPFPRNNGEQLLFVNPDYDCLYVRSDSQPSSTPPVAFPPEPRAAAVLVDFLHDVRAFDPKDQGVAHLALFAHYLHWTLQESHTSTRPPFVPDDLNPTAATSFADILRSSRLRSVFCILKFMSCMRGWNPFPSRGWRSHFAQTFPLQRRGSPAGAFDWLETDPRPGVQLDLSQVSLTRDPRSLARSWENLEKAFGVIRPEPGSETSANSNKDFSFYICPTLFWPPDDQQLPGEEAQGPPEGSREELAGHLRQEVDHWDRKRQYIMSFDPPGIVIPWHGTIIDAETFETMRRAPSTAIGIWLFPANAFKEPTKVPINCFDLSAVRPGLLLFDV</sequence>
<dbReference type="EMBL" id="LKEA01000018">
    <property type="protein sequence ID" value="ROW01880.1"/>
    <property type="molecule type" value="Genomic_DNA"/>
</dbReference>
<organism evidence="2 3">
    <name type="scientific">Cytospora schulzeri</name>
    <dbReference type="NCBI Taxonomy" id="448051"/>
    <lineage>
        <taxon>Eukaryota</taxon>
        <taxon>Fungi</taxon>
        <taxon>Dikarya</taxon>
        <taxon>Ascomycota</taxon>
        <taxon>Pezizomycotina</taxon>
        <taxon>Sordariomycetes</taxon>
        <taxon>Sordariomycetidae</taxon>
        <taxon>Diaporthales</taxon>
        <taxon>Cytosporaceae</taxon>
        <taxon>Cytospora</taxon>
    </lineage>
</organism>
<proteinExistence type="predicted"/>
<evidence type="ECO:0000313" key="3">
    <source>
        <dbReference type="Proteomes" id="UP000283895"/>
    </source>
</evidence>
<reference evidence="2 3" key="1">
    <citation type="submission" date="2015-09" db="EMBL/GenBank/DDBJ databases">
        <title>Host preference determinants of Valsa canker pathogens revealed by comparative genomics.</title>
        <authorList>
            <person name="Yin Z."/>
            <person name="Huang L."/>
        </authorList>
    </citation>
    <scope>NUCLEOTIDE SEQUENCE [LARGE SCALE GENOMIC DNA]</scope>
    <source>
        <strain evidence="2 3">03-1</strain>
    </source>
</reference>
<dbReference type="PANTHER" id="PTHR35910:SF6">
    <property type="entry name" value="2EXR DOMAIN-CONTAINING PROTEIN"/>
    <property type="match status" value="1"/>
</dbReference>
<dbReference type="Pfam" id="PF20150">
    <property type="entry name" value="2EXR"/>
    <property type="match status" value="1"/>
</dbReference>
<keyword evidence="3" id="KW-1185">Reference proteome</keyword>
<dbReference type="InterPro" id="IPR045518">
    <property type="entry name" value="2EXR"/>
</dbReference>
<gene>
    <name evidence="2" type="ORF">VMCG_05571</name>
</gene>
<dbReference type="Proteomes" id="UP000283895">
    <property type="component" value="Unassembled WGS sequence"/>
</dbReference>
<evidence type="ECO:0000259" key="1">
    <source>
        <dbReference type="Pfam" id="PF20150"/>
    </source>
</evidence>
<dbReference type="AlphaFoldDB" id="A0A423WEU0"/>
<accession>A0A423WEU0</accession>
<protein>
    <recommendedName>
        <fullName evidence="1">2EXR domain-containing protein</fullName>
    </recommendedName>
</protein>
<dbReference type="PANTHER" id="PTHR35910">
    <property type="entry name" value="2EXR DOMAIN-CONTAINING PROTEIN"/>
    <property type="match status" value="1"/>
</dbReference>
<comment type="caution">
    <text evidence="2">The sequence shown here is derived from an EMBL/GenBank/DDBJ whole genome shotgun (WGS) entry which is preliminary data.</text>
</comment>
<dbReference type="OrthoDB" id="3469466at2759"/>
<dbReference type="STRING" id="356882.A0A423WEU0"/>
<evidence type="ECO:0000313" key="2">
    <source>
        <dbReference type="EMBL" id="ROW01880.1"/>
    </source>
</evidence>
<feature type="domain" description="2EXR" evidence="1">
    <location>
        <begin position="54"/>
        <end position="167"/>
    </location>
</feature>
<name>A0A423WEU0_9PEZI</name>